<keyword evidence="3" id="KW-1185">Reference proteome</keyword>
<organism evidence="2 3">
    <name type="scientific">Puccinia striiformis</name>
    <dbReference type="NCBI Taxonomy" id="27350"/>
    <lineage>
        <taxon>Eukaryota</taxon>
        <taxon>Fungi</taxon>
        <taxon>Dikarya</taxon>
        <taxon>Basidiomycota</taxon>
        <taxon>Pucciniomycotina</taxon>
        <taxon>Pucciniomycetes</taxon>
        <taxon>Pucciniales</taxon>
        <taxon>Pucciniaceae</taxon>
        <taxon>Puccinia</taxon>
    </lineage>
</organism>
<evidence type="ECO:0000313" key="3">
    <source>
        <dbReference type="Proteomes" id="UP000239156"/>
    </source>
</evidence>
<dbReference type="Proteomes" id="UP000239156">
    <property type="component" value="Unassembled WGS sequence"/>
</dbReference>
<feature type="region of interest" description="Disordered" evidence="1">
    <location>
        <begin position="66"/>
        <end position="171"/>
    </location>
</feature>
<reference evidence="2" key="1">
    <citation type="submission" date="2017-12" db="EMBL/GenBank/DDBJ databases">
        <title>Gene loss provides genomic basis for host adaptation in cereal stripe rust fungi.</title>
        <authorList>
            <person name="Xia C."/>
        </authorList>
    </citation>
    <scope>NUCLEOTIDE SEQUENCE [LARGE SCALE GENOMIC DNA]</scope>
    <source>
        <strain evidence="2">93-210</strain>
    </source>
</reference>
<dbReference type="AlphaFoldDB" id="A0A2S4VN13"/>
<comment type="caution">
    <text evidence="2">The sequence shown here is derived from an EMBL/GenBank/DDBJ whole genome shotgun (WGS) entry which is preliminary data.</text>
</comment>
<dbReference type="VEuPathDB" id="FungiDB:PSTT_05665"/>
<gene>
    <name evidence="2" type="ORF">PSTT_05665</name>
</gene>
<dbReference type="VEuPathDB" id="FungiDB:PSHT_03731"/>
<feature type="compositionally biased region" description="Polar residues" evidence="1">
    <location>
        <begin position="81"/>
        <end position="94"/>
    </location>
</feature>
<name>A0A2S4VN13_9BASI</name>
<sequence>MSVATCSIYSRQLQRQQLLASSIKNVQVIIRTILSKLDEPVSVPTKIKIEALRILATEKLNAAEVTELSPSASEDGDVGSGKQTPARTNNSTANCARAVQIPASHQPTAVRPASGNIGPEKCTLPGASTARRQPPTGSSALSNAGPAKRGSPASNNTGPEKLQQSSFEQYRPRKVFQPSFEQRWTRKACQSSFKLTACHQTPTGPDHNAATPALSKTGTPEHTGAVKPPCQIPAAALRPEAWALVDGPSDTTLPPVIQLPHIANVPILVSLSGQFVSESLTPLKPQDQPPTLPTPPLPSGFDQAPLNSKPHIFESDDMWLLSEIDFSSPSPKRESTTSDLGSIFLDQPLDVYNIPISLPVLSFTSVTPQKPCIVVSADKPTSTPNQEFCQPHNNAGFVPMDLDVAEVPVDTDVVESPVEDLDIAKSPVEDIDVVKSPIEDTAKELKPHLTKTAEEPKPHSTENPFQCLADDIEQAKLRLKIPAPITVKPYPTNSIPLPHLDALPSPGIKMLSP</sequence>
<proteinExistence type="predicted"/>
<accession>A0A2S4VN13</accession>
<dbReference type="EMBL" id="PKSL01000042">
    <property type="protein sequence ID" value="POW10944.1"/>
    <property type="molecule type" value="Genomic_DNA"/>
</dbReference>
<evidence type="ECO:0000256" key="1">
    <source>
        <dbReference type="SAM" id="MobiDB-lite"/>
    </source>
</evidence>
<protein>
    <submittedName>
        <fullName evidence="2">Uncharacterized protein</fullName>
    </submittedName>
</protein>
<evidence type="ECO:0000313" key="2">
    <source>
        <dbReference type="EMBL" id="POW10944.1"/>
    </source>
</evidence>
<feature type="compositionally biased region" description="Polar residues" evidence="1">
    <location>
        <begin position="152"/>
        <end position="168"/>
    </location>
</feature>
<feature type="region of interest" description="Disordered" evidence="1">
    <location>
        <begin position="492"/>
        <end position="513"/>
    </location>
</feature>